<reference evidence="3" key="2">
    <citation type="submission" date="2020-01" db="EMBL/GenBank/DDBJ databases">
        <authorList>
            <person name="Campanaro S."/>
        </authorList>
    </citation>
    <scope>NUCLEOTIDE SEQUENCE</scope>
    <source>
        <strain evidence="3">AS06rmzACSIP_7</strain>
    </source>
</reference>
<feature type="domain" description="GGDEF" evidence="2">
    <location>
        <begin position="151"/>
        <end position="305"/>
    </location>
</feature>
<dbReference type="AlphaFoldDB" id="A0A971RZE2"/>
<organism evidence="3 4">
    <name type="scientific">Syntrophorhabdus aromaticivorans</name>
    <dbReference type="NCBI Taxonomy" id="328301"/>
    <lineage>
        <taxon>Bacteria</taxon>
        <taxon>Pseudomonadati</taxon>
        <taxon>Thermodesulfobacteriota</taxon>
        <taxon>Syntrophorhabdia</taxon>
        <taxon>Syntrophorhabdales</taxon>
        <taxon>Syntrophorhabdaceae</taxon>
        <taxon>Syntrophorhabdus</taxon>
    </lineage>
</organism>
<dbReference type="Pfam" id="PF00990">
    <property type="entry name" value="GGDEF"/>
    <property type="match status" value="1"/>
</dbReference>
<evidence type="ECO:0000259" key="2">
    <source>
        <dbReference type="PROSITE" id="PS50887"/>
    </source>
</evidence>
<dbReference type="Gene3D" id="3.30.70.270">
    <property type="match status" value="1"/>
</dbReference>
<dbReference type="InterPro" id="IPR050469">
    <property type="entry name" value="Diguanylate_Cyclase"/>
</dbReference>
<comment type="caution">
    <text evidence="3">The sequence shown here is derived from an EMBL/GenBank/DDBJ whole genome shotgun (WGS) entry which is preliminary data.</text>
</comment>
<dbReference type="InterPro" id="IPR029787">
    <property type="entry name" value="Nucleotide_cyclase"/>
</dbReference>
<reference evidence="3" key="1">
    <citation type="journal article" date="2020" name="Biotechnol. Biofuels">
        <title>New insights from the biogas microbiome by comprehensive genome-resolved metagenomics of nearly 1600 species originating from multiple anaerobic digesters.</title>
        <authorList>
            <person name="Campanaro S."/>
            <person name="Treu L."/>
            <person name="Rodriguez-R L.M."/>
            <person name="Kovalovszki A."/>
            <person name="Ziels R.M."/>
            <person name="Maus I."/>
            <person name="Zhu X."/>
            <person name="Kougias P.G."/>
            <person name="Basile A."/>
            <person name="Luo G."/>
            <person name="Schluter A."/>
            <person name="Konstantinidis K.T."/>
            <person name="Angelidaki I."/>
        </authorList>
    </citation>
    <scope>NUCLEOTIDE SEQUENCE</scope>
    <source>
        <strain evidence="3">AS06rmzACSIP_7</strain>
    </source>
</reference>
<dbReference type="InterPro" id="IPR000160">
    <property type="entry name" value="GGDEF_dom"/>
</dbReference>
<evidence type="ECO:0000256" key="1">
    <source>
        <dbReference type="ARBA" id="ARBA00012528"/>
    </source>
</evidence>
<dbReference type="InterPro" id="IPR011006">
    <property type="entry name" value="CheY-like_superfamily"/>
</dbReference>
<dbReference type="Proteomes" id="UP000777265">
    <property type="component" value="Unassembled WGS sequence"/>
</dbReference>
<dbReference type="PANTHER" id="PTHR45138:SF25">
    <property type="entry name" value="GGDEF DOMAIN PROTEIN"/>
    <property type="match status" value="1"/>
</dbReference>
<dbReference type="CDD" id="cd01949">
    <property type="entry name" value="GGDEF"/>
    <property type="match status" value="1"/>
</dbReference>
<dbReference type="PANTHER" id="PTHR45138">
    <property type="entry name" value="REGULATORY COMPONENTS OF SENSORY TRANSDUCTION SYSTEM"/>
    <property type="match status" value="1"/>
</dbReference>
<dbReference type="GO" id="GO:1902201">
    <property type="term" value="P:negative regulation of bacterial-type flagellum-dependent cell motility"/>
    <property type="evidence" value="ECO:0007669"/>
    <property type="project" value="TreeGrafter"/>
</dbReference>
<accession>A0A971RZE2</accession>
<dbReference type="SUPFAM" id="SSF52172">
    <property type="entry name" value="CheY-like"/>
    <property type="match status" value="1"/>
</dbReference>
<dbReference type="GO" id="GO:0005886">
    <property type="term" value="C:plasma membrane"/>
    <property type="evidence" value="ECO:0007669"/>
    <property type="project" value="TreeGrafter"/>
</dbReference>
<dbReference type="SMART" id="SM00267">
    <property type="entry name" value="GGDEF"/>
    <property type="match status" value="1"/>
</dbReference>
<dbReference type="InterPro" id="IPR043128">
    <property type="entry name" value="Rev_trsase/Diguanyl_cyclase"/>
</dbReference>
<dbReference type="NCBIfam" id="TIGR00254">
    <property type="entry name" value="GGDEF"/>
    <property type="match status" value="1"/>
</dbReference>
<dbReference type="GO" id="GO:0052621">
    <property type="term" value="F:diguanylate cyclase activity"/>
    <property type="evidence" value="ECO:0007669"/>
    <property type="project" value="UniProtKB-EC"/>
</dbReference>
<dbReference type="GO" id="GO:0043709">
    <property type="term" value="P:cell adhesion involved in single-species biofilm formation"/>
    <property type="evidence" value="ECO:0007669"/>
    <property type="project" value="TreeGrafter"/>
</dbReference>
<name>A0A971RZE2_9BACT</name>
<evidence type="ECO:0000313" key="4">
    <source>
        <dbReference type="Proteomes" id="UP000777265"/>
    </source>
</evidence>
<gene>
    <name evidence="3" type="ORF">GXY80_01650</name>
</gene>
<dbReference type="PROSITE" id="PS50887">
    <property type="entry name" value="GGDEF"/>
    <property type="match status" value="1"/>
</dbReference>
<sequence>MSEPVLVVVSRDAALKQIAERLLGDTFSMVLFDSILCALDHIYNVSPGLIIIDLTEFNPKAVEILNNLKEDPMFSQLPVMAVLADKPESPEWGSLFVEDYIRYADLEKEINTRIRLCILRSERIVEINPLTRLPGNISVNRQIQDRIDRTQAFGLAYADLDNFKPFNDYYGFSRGDDVIRATGRLILGMVKDKQPRDSFVGHIGGDDFIYITDPDVMEEVSTEIVTAFDRIVPTFYDEKDRERGHVKSIGRQGNTEIFPIVTISIGITSSRLRKFTHYGEITERASEMKGYAKTFIGSCFKIDNRHHSAKA</sequence>
<proteinExistence type="predicted"/>
<protein>
    <recommendedName>
        <fullName evidence="1">diguanylate cyclase</fullName>
        <ecNumber evidence="1">2.7.7.65</ecNumber>
    </recommendedName>
</protein>
<dbReference type="EMBL" id="JAAYEE010000028">
    <property type="protein sequence ID" value="NLW34175.1"/>
    <property type="molecule type" value="Genomic_DNA"/>
</dbReference>
<dbReference type="SUPFAM" id="SSF55073">
    <property type="entry name" value="Nucleotide cyclase"/>
    <property type="match status" value="1"/>
</dbReference>
<dbReference type="EC" id="2.7.7.65" evidence="1"/>
<evidence type="ECO:0000313" key="3">
    <source>
        <dbReference type="EMBL" id="NLW34175.1"/>
    </source>
</evidence>